<evidence type="ECO:0000313" key="1">
    <source>
        <dbReference type="EMBL" id="KAK3378223.1"/>
    </source>
</evidence>
<proteinExistence type="predicted"/>
<sequence length="202" mass="23012">MMRFACCLRLEGVRTSTLSNPPAWLPPLRRNWTQRSNKHQAESPTSSQIGLPMRPCTCSTLLWTHRCRVLEACSRSRGHEARVIAFSFICSLRHPQSSVSNDGLGNTRSKEASYPISTWSSRQAVSFRFHISARAKMILRSPNRHTRFGPLPGMYPFHALACAHFGNVKIEIFDWFARFCARRLKCVFCVKGRGWGQGAGRW</sequence>
<evidence type="ECO:0000313" key="2">
    <source>
        <dbReference type="Proteomes" id="UP001285441"/>
    </source>
</evidence>
<reference evidence="1" key="1">
    <citation type="journal article" date="2023" name="Mol. Phylogenet. Evol.">
        <title>Genome-scale phylogeny and comparative genomics of the fungal order Sordariales.</title>
        <authorList>
            <person name="Hensen N."/>
            <person name="Bonometti L."/>
            <person name="Westerberg I."/>
            <person name="Brannstrom I.O."/>
            <person name="Guillou S."/>
            <person name="Cros-Aarteil S."/>
            <person name="Calhoun S."/>
            <person name="Haridas S."/>
            <person name="Kuo A."/>
            <person name="Mondo S."/>
            <person name="Pangilinan J."/>
            <person name="Riley R."/>
            <person name="LaButti K."/>
            <person name="Andreopoulos B."/>
            <person name="Lipzen A."/>
            <person name="Chen C."/>
            <person name="Yan M."/>
            <person name="Daum C."/>
            <person name="Ng V."/>
            <person name="Clum A."/>
            <person name="Steindorff A."/>
            <person name="Ohm R.A."/>
            <person name="Martin F."/>
            <person name="Silar P."/>
            <person name="Natvig D.O."/>
            <person name="Lalanne C."/>
            <person name="Gautier V."/>
            <person name="Ament-Velasquez S.L."/>
            <person name="Kruys A."/>
            <person name="Hutchinson M.I."/>
            <person name="Powell A.J."/>
            <person name="Barry K."/>
            <person name="Miller A.N."/>
            <person name="Grigoriev I.V."/>
            <person name="Debuchy R."/>
            <person name="Gladieux P."/>
            <person name="Hiltunen Thoren M."/>
            <person name="Johannesson H."/>
        </authorList>
    </citation>
    <scope>NUCLEOTIDE SEQUENCE</scope>
    <source>
        <strain evidence="1">CBS 232.78</strain>
    </source>
</reference>
<dbReference type="EMBL" id="JAULSW010000006">
    <property type="protein sequence ID" value="KAK3378223.1"/>
    <property type="molecule type" value="Genomic_DNA"/>
</dbReference>
<gene>
    <name evidence="1" type="ORF">B0H63DRAFT_240693</name>
</gene>
<name>A0AAE0NCE1_9PEZI</name>
<keyword evidence="2" id="KW-1185">Reference proteome</keyword>
<dbReference type="AlphaFoldDB" id="A0AAE0NCE1"/>
<accession>A0AAE0NCE1</accession>
<organism evidence="1 2">
    <name type="scientific">Podospora didyma</name>
    <dbReference type="NCBI Taxonomy" id="330526"/>
    <lineage>
        <taxon>Eukaryota</taxon>
        <taxon>Fungi</taxon>
        <taxon>Dikarya</taxon>
        <taxon>Ascomycota</taxon>
        <taxon>Pezizomycotina</taxon>
        <taxon>Sordariomycetes</taxon>
        <taxon>Sordariomycetidae</taxon>
        <taxon>Sordariales</taxon>
        <taxon>Podosporaceae</taxon>
        <taxon>Podospora</taxon>
    </lineage>
</organism>
<dbReference type="Proteomes" id="UP001285441">
    <property type="component" value="Unassembled WGS sequence"/>
</dbReference>
<comment type="caution">
    <text evidence="1">The sequence shown here is derived from an EMBL/GenBank/DDBJ whole genome shotgun (WGS) entry which is preliminary data.</text>
</comment>
<protein>
    <submittedName>
        <fullName evidence="1">Uncharacterized protein</fullName>
    </submittedName>
</protein>
<reference evidence="1" key="2">
    <citation type="submission" date="2023-06" db="EMBL/GenBank/DDBJ databases">
        <authorList>
            <consortium name="Lawrence Berkeley National Laboratory"/>
            <person name="Haridas S."/>
            <person name="Hensen N."/>
            <person name="Bonometti L."/>
            <person name="Westerberg I."/>
            <person name="Brannstrom I.O."/>
            <person name="Guillou S."/>
            <person name="Cros-Aarteil S."/>
            <person name="Calhoun S."/>
            <person name="Kuo A."/>
            <person name="Mondo S."/>
            <person name="Pangilinan J."/>
            <person name="Riley R."/>
            <person name="LaButti K."/>
            <person name="Andreopoulos B."/>
            <person name="Lipzen A."/>
            <person name="Chen C."/>
            <person name="Yanf M."/>
            <person name="Daum C."/>
            <person name="Ng V."/>
            <person name="Clum A."/>
            <person name="Steindorff A."/>
            <person name="Ohm R."/>
            <person name="Martin F."/>
            <person name="Silar P."/>
            <person name="Natvig D."/>
            <person name="Lalanne C."/>
            <person name="Gautier V."/>
            <person name="Ament-velasquez S.L."/>
            <person name="Kruys A."/>
            <person name="Hutchinson M.I."/>
            <person name="Powell A.J."/>
            <person name="Barry K."/>
            <person name="Miller A.N."/>
            <person name="Grigoriev I.V."/>
            <person name="Debuchy R."/>
            <person name="Gladieux P."/>
            <person name="Thoren M.H."/>
            <person name="Johannesson H."/>
        </authorList>
    </citation>
    <scope>NUCLEOTIDE SEQUENCE</scope>
    <source>
        <strain evidence="1">CBS 232.78</strain>
    </source>
</reference>